<dbReference type="InterPro" id="IPR009057">
    <property type="entry name" value="Homeodomain-like_sf"/>
</dbReference>
<feature type="compositionally biased region" description="Low complexity" evidence="8">
    <location>
        <begin position="650"/>
        <end position="683"/>
    </location>
</feature>
<dbReference type="PANTHER" id="PTHR45636:SF52">
    <property type="entry name" value="PAIRED DOMAIN-CONTAINING PROTEIN"/>
    <property type="match status" value="1"/>
</dbReference>
<dbReference type="Pfam" id="PF00292">
    <property type="entry name" value="PAX"/>
    <property type="match status" value="1"/>
</dbReference>
<dbReference type="SUPFAM" id="SSF46689">
    <property type="entry name" value="Homeodomain-like"/>
    <property type="match status" value="1"/>
</dbReference>
<dbReference type="PROSITE" id="PS00034">
    <property type="entry name" value="PAIRED_1"/>
    <property type="match status" value="1"/>
</dbReference>
<evidence type="ECO:0000313" key="10">
    <source>
        <dbReference type="Proteomes" id="UP000515154"/>
    </source>
</evidence>
<keyword evidence="2" id="KW-0217">Developmental protein</keyword>
<dbReference type="GO" id="GO:0005634">
    <property type="term" value="C:nucleus"/>
    <property type="evidence" value="ECO:0007669"/>
    <property type="project" value="UniProtKB-SubCell"/>
</dbReference>
<organism evidence="10 11">
    <name type="scientific">Octopus sinensis</name>
    <name type="common">East Asian common octopus</name>
    <dbReference type="NCBI Taxonomy" id="2607531"/>
    <lineage>
        <taxon>Eukaryota</taxon>
        <taxon>Metazoa</taxon>
        <taxon>Spiralia</taxon>
        <taxon>Lophotrochozoa</taxon>
        <taxon>Mollusca</taxon>
        <taxon>Cephalopoda</taxon>
        <taxon>Coleoidea</taxon>
        <taxon>Octopodiformes</taxon>
        <taxon>Octopoda</taxon>
        <taxon>Incirrata</taxon>
        <taxon>Octopodidae</taxon>
        <taxon>Octopus</taxon>
    </lineage>
</organism>
<feature type="domain" description="Paired" evidence="9">
    <location>
        <begin position="292"/>
        <end position="418"/>
    </location>
</feature>
<name>A0A6P7STW4_9MOLL</name>
<evidence type="ECO:0000256" key="5">
    <source>
        <dbReference type="ARBA" id="ARBA00023125"/>
    </source>
</evidence>
<dbReference type="GO" id="GO:0000981">
    <property type="term" value="F:DNA-binding transcription factor activity, RNA polymerase II-specific"/>
    <property type="evidence" value="ECO:0007669"/>
    <property type="project" value="TreeGrafter"/>
</dbReference>
<feature type="compositionally biased region" description="Polar residues" evidence="8">
    <location>
        <begin position="531"/>
        <end position="543"/>
    </location>
</feature>
<dbReference type="FunFam" id="1.10.10.10:FF:000003">
    <property type="entry name" value="Paired box protein Pax-6"/>
    <property type="match status" value="1"/>
</dbReference>
<sequence>MQIKQEVLDSNYEEQSQPTSNSEFKRTTTSANSSADASITDIDNGASAAGDDANNTSKSPQHSPTQTPKEEINSPSDKEHLREVSKTEPPDERVGYESSDGVLAPSKTEAQMTLALSPSGNALRMLTPHMIQGQILNQPGILSALDLSNKLVLSENGKELAGYKDRHRTNADMQAELTSDDSMDFDDNLFMEQEIEDLMRRKADGRIRHSGRPSRQRSVTAVKPSCSTTTTTTTTTTTSSSSSSPASSYWTPSGRRIALDVARDDATLVAAHGFLDAGRPNNNSVDFSNDEGGRNINQYGREFTNGRPLPDHLRVQILQLALQGVRPCEISRQLQVSHGCVSKILNRYRKTGSINPGQIGGSKPKVTTPDVVNKVRQYKNENPQMFAWEIRQKLLEDQVCTEKNIPSISSINRIIRDKAILHRRSLDNFPHLGDDELTGCDEIEETLIQRAYYMGQIPTQLAPESLASSTSLTQPAFYNVINPRSASAAAFANNVHTQTDTMNGDTKPTTSHNAMHTSSQRRPKSSDGVPESSTSGHHPSENLNMKTVSVENMHKNTSSFPSKSESSKPSLQDVISHLFNQASAAYPSAQSALPTSAASSDKSSSNSDKTESTLTSSSKKNELASALPTSISNQSLLISHKMVSIPTSDISLSNSSSSGPESILVSQSNTNSSLRSTVSSKSSGINEHSRLSSNKGATPAPTKSSQDLLTASRSSSAGSSKSSFPLGYDKFGAVYYDYSLPDRGLSQARQSRGVVLSPCVSPAAVCYYPNGLHPLKPPVDLSNSSLDVSNPSTPLDLSASAYKEQEPVQSRKPGKGAEKSLDICSPLAVDESLEEVKTPLTRSSTVAVPTPPASSLSEKQDSKQSKAVIPSLKSSYERNYLIFGDSELEIISVGKNKWIVRNELELCRIAKEEVKKLGSPIPEEPCSKTPNDKRHSCKHSTKTICSNVDSCLHCNHSSNANPCSTPKNSQGACCLSADFSRFVSSSSPQHSSAGSPKDQKDSCPNHKRSVDSSKETDCPSAKVSKSSANCPSNDNTSPCPNVSATDISTANNSDWELSRDDSSINPNSNSENNTPTSNEQPPSTNSKVSDEESQKEPLSSCDEAGDSAMPDTEGSKCPTLQKMLKTT</sequence>
<feature type="compositionally biased region" description="Low complexity" evidence="8">
    <location>
        <begin position="224"/>
        <end position="251"/>
    </location>
</feature>
<dbReference type="AlphaFoldDB" id="A0A6P7STW4"/>
<feature type="region of interest" description="Disordered" evidence="8">
    <location>
        <begin position="836"/>
        <end position="867"/>
    </location>
</feature>
<evidence type="ECO:0000259" key="9">
    <source>
        <dbReference type="PROSITE" id="PS51057"/>
    </source>
</evidence>
<dbReference type="SMART" id="SM00351">
    <property type="entry name" value="PAX"/>
    <property type="match status" value="1"/>
</dbReference>
<evidence type="ECO:0000256" key="3">
    <source>
        <dbReference type="ARBA" id="ARBA00022724"/>
    </source>
</evidence>
<protein>
    <submittedName>
        <fullName evidence="11">Uncharacterized protein LOC115216435 isoform X2</fullName>
    </submittedName>
</protein>
<feature type="compositionally biased region" description="Polar residues" evidence="8">
    <location>
        <begin position="498"/>
        <end position="520"/>
    </location>
</feature>
<keyword evidence="7" id="KW-0539">Nucleus</keyword>
<gene>
    <name evidence="11" type="primary">LOC115216435</name>
</gene>
<keyword evidence="10" id="KW-1185">Reference proteome</keyword>
<feature type="compositionally biased region" description="Polar residues" evidence="8">
    <location>
        <begin position="13"/>
        <end position="22"/>
    </location>
</feature>
<feature type="compositionally biased region" description="Basic and acidic residues" evidence="8">
    <location>
        <begin position="997"/>
        <end position="1017"/>
    </location>
</feature>
<keyword evidence="6" id="KW-0804">Transcription</keyword>
<evidence type="ECO:0000256" key="7">
    <source>
        <dbReference type="ARBA" id="ARBA00023242"/>
    </source>
</evidence>
<feature type="region of interest" description="Disordered" evidence="8">
    <location>
        <begin position="593"/>
        <end position="623"/>
    </location>
</feature>
<dbReference type="InterPro" id="IPR043182">
    <property type="entry name" value="PAIRED_DNA-bd_dom"/>
</dbReference>
<feature type="compositionally biased region" description="Polar residues" evidence="8">
    <location>
        <begin position="840"/>
        <end position="857"/>
    </location>
</feature>
<reference evidence="11" key="1">
    <citation type="submission" date="2025-08" db="UniProtKB">
        <authorList>
            <consortium name="RefSeq"/>
        </authorList>
    </citation>
    <scope>IDENTIFICATION</scope>
</reference>
<feature type="compositionally biased region" description="Low complexity" evidence="8">
    <location>
        <begin position="1063"/>
        <end position="1079"/>
    </location>
</feature>
<evidence type="ECO:0000256" key="6">
    <source>
        <dbReference type="ARBA" id="ARBA00023163"/>
    </source>
</evidence>
<comment type="subcellular location">
    <subcellularLocation>
        <location evidence="1">Nucleus</location>
    </subcellularLocation>
</comment>
<evidence type="ECO:0000256" key="4">
    <source>
        <dbReference type="ARBA" id="ARBA00023015"/>
    </source>
</evidence>
<keyword evidence="5" id="KW-0238">DNA-binding</keyword>
<accession>A0A6P7STW4</accession>
<feature type="compositionally biased region" description="Low complexity" evidence="8">
    <location>
        <begin position="593"/>
        <end position="618"/>
    </location>
</feature>
<evidence type="ECO:0000256" key="8">
    <source>
        <dbReference type="SAM" id="MobiDB-lite"/>
    </source>
</evidence>
<feature type="compositionally biased region" description="Polar residues" evidence="8">
    <location>
        <begin position="783"/>
        <end position="795"/>
    </location>
</feature>
<feature type="region of interest" description="Disordered" evidence="8">
    <location>
        <begin position="1"/>
        <end position="104"/>
    </location>
</feature>
<feature type="compositionally biased region" description="Low complexity" evidence="8">
    <location>
        <begin position="712"/>
        <end position="722"/>
    </location>
</feature>
<dbReference type="InterPro" id="IPR036388">
    <property type="entry name" value="WH-like_DNA-bd_sf"/>
</dbReference>
<feature type="region of interest" description="Disordered" evidence="8">
    <location>
        <begin position="498"/>
        <end position="543"/>
    </location>
</feature>
<keyword evidence="3" id="KW-0563">Paired box</keyword>
<keyword evidence="4" id="KW-0805">Transcription regulation</keyword>
<dbReference type="PANTHER" id="PTHR45636">
    <property type="entry name" value="PAIRED BOX PROTEIN PAX-6-RELATED-RELATED"/>
    <property type="match status" value="1"/>
</dbReference>
<feature type="compositionally biased region" description="Polar residues" evidence="8">
    <location>
        <begin position="56"/>
        <end position="67"/>
    </location>
</feature>
<dbReference type="Gene3D" id="1.10.10.10">
    <property type="entry name" value="Winged helix-like DNA-binding domain superfamily/Winged helix DNA-binding domain"/>
    <property type="match status" value="2"/>
</dbReference>
<dbReference type="Proteomes" id="UP000515154">
    <property type="component" value="Linkage group LG10"/>
</dbReference>
<feature type="region of interest" description="Disordered" evidence="8">
    <location>
        <begin position="985"/>
        <end position="1127"/>
    </location>
</feature>
<dbReference type="PRINTS" id="PR00027">
    <property type="entry name" value="PAIREDBOX"/>
</dbReference>
<feature type="compositionally biased region" description="Polar residues" evidence="8">
    <location>
        <begin position="691"/>
        <end position="711"/>
    </location>
</feature>
<feature type="compositionally biased region" description="Low complexity" evidence="8">
    <location>
        <begin position="985"/>
        <end position="995"/>
    </location>
</feature>
<feature type="region of interest" description="Disordered" evidence="8">
    <location>
        <begin position="202"/>
        <end position="251"/>
    </location>
</feature>
<feature type="compositionally biased region" description="Polar residues" evidence="8">
    <location>
        <begin position="1023"/>
        <end position="1055"/>
    </location>
</feature>
<dbReference type="InterPro" id="IPR043565">
    <property type="entry name" value="PAX_fam"/>
</dbReference>
<feature type="compositionally biased region" description="Low complexity" evidence="8">
    <location>
        <begin position="27"/>
        <end position="55"/>
    </location>
</feature>
<dbReference type="GO" id="GO:0000978">
    <property type="term" value="F:RNA polymerase II cis-regulatory region sequence-specific DNA binding"/>
    <property type="evidence" value="ECO:0007669"/>
    <property type="project" value="TreeGrafter"/>
</dbReference>
<dbReference type="RefSeq" id="XP_029641628.1">
    <property type="nucleotide sequence ID" value="XM_029785768.2"/>
</dbReference>
<feature type="region of interest" description="Disordered" evidence="8">
    <location>
        <begin position="783"/>
        <end position="819"/>
    </location>
</feature>
<feature type="compositionally biased region" description="Basic and acidic residues" evidence="8">
    <location>
        <begin position="68"/>
        <end position="95"/>
    </location>
</feature>
<dbReference type="PROSITE" id="PS51057">
    <property type="entry name" value="PAIRED_2"/>
    <property type="match status" value="1"/>
</dbReference>
<evidence type="ECO:0000256" key="2">
    <source>
        <dbReference type="ARBA" id="ARBA00022473"/>
    </source>
</evidence>
<feature type="region of interest" description="Disordered" evidence="8">
    <location>
        <begin position="650"/>
        <end position="722"/>
    </location>
</feature>
<dbReference type="InterPro" id="IPR001523">
    <property type="entry name" value="Paired_dom"/>
</dbReference>
<evidence type="ECO:0000256" key="1">
    <source>
        <dbReference type="ARBA" id="ARBA00004123"/>
    </source>
</evidence>
<proteinExistence type="predicted"/>
<evidence type="ECO:0000313" key="11">
    <source>
        <dbReference type="RefSeq" id="XP_029641628.1"/>
    </source>
</evidence>